<dbReference type="AlphaFoldDB" id="A0A7C1IFU4"/>
<accession>A0A7C1IFU4</accession>
<dbReference type="EMBL" id="DSDY01000137">
    <property type="protein sequence ID" value="HDS10851.1"/>
    <property type="molecule type" value="Genomic_DNA"/>
</dbReference>
<gene>
    <name evidence="1" type="ORF">ENO04_04470</name>
</gene>
<comment type="caution">
    <text evidence="1">The sequence shown here is derived from an EMBL/GenBank/DDBJ whole genome shotgun (WGS) entry which is preliminary data.</text>
</comment>
<sequence length="65" mass="7625">MKERGYRVLKCPRYRFKADKDTVAVMNIEMKTLFMMEGKSLATLTAQQMTDVDPNRRGEPMNRPK</sequence>
<reference evidence="1" key="1">
    <citation type="journal article" date="2020" name="mSystems">
        <title>Genome- and Community-Level Interaction Insights into Carbon Utilization and Element Cycling Functions of Hydrothermarchaeota in Hydrothermal Sediment.</title>
        <authorList>
            <person name="Zhou Z."/>
            <person name="Liu Y."/>
            <person name="Xu W."/>
            <person name="Pan J."/>
            <person name="Luo Z.H."/>
            <person name="Li M."/>
        </authorList>
    </citation>
    <scope>NUCLEOTIDE SEQUENCE [LARGE SCALE GENOMIC DNA]</scope>
    <source>
        <strain evidence="1">SpSt-123</strain>
    </source>
</reference>
<protein>
    <submittedName>
        <fullName evidence="1">Uncharacterized protein</fullName>
    </submittedName>
</protein>
<organism evidence="1">
    <name type="scientific">Fervidicoccus fontis</name>
    <dbReference type="NCBI Taxonomy" id="683846"/>
    <lineage>
        <taxon>Archaea</taxon>
        <taxon>Thermoproteota</taxon>
        <taxon>Thermoprotei</taxon>
        <taxon>Fervidicoccales</taxon>
        <taxon>Fervidicoccaceae</taxon>
        <taxon>Fervidicoccus</taxon>
    </lineage>
</organism>
<name>A0A7C1IFU4_9CREN</name>
<proteinExistence type="predicted"/>
<evidence type="ECO:0000313" key="1">
    <source>
        <dbReference type="EMBL" id="HDS10851.1"/>
    </source>
</evidence>